<accession>A0A0S4XQ86</accession>
<protein>
    <recommendedName>
        <fullName evidence="3">Periplasmic protein</fullName>
    </recommendedName>
</protein>
<evidence type="ECO:0000256" key="1">
    <source>
        <dbReference type="SAM" id="SignalP"/>
    </source>
</evidence>
<feature type="chain" id="PRO_5006630110" description="Periplasmic protein" evidence="1">
    <location>
        <begin position="20"/>
        <end position="73"/>
    </location>
</feature>
<name>A0A0S4XQ86_9BACT</name>
<gene>
    <name evidence="2" type="ORF">BN3087_850006</name>
</gene>
<dbReference type="AlphaFoldDB" id="A0A0S4XQ86"/>
<proteinExistence type="predicted"/>
<dbReference type="EMBL" id="FAXN01000090">
    <property type="protein sequence ID" value="CUV66463.1"/>
    <property type="molecule type" value="Genomic_DNA"/>
</dbReference>
<feature type="signal peptide" evidence="1">
    <location>
        <begin position="1"/>
        <end position="19"/>
    </location>
</feature>
<evidence type="ECO:0000313" key="2">
    <source>
        <dbReference type="EMBL" id="CUV66463.1"/>
    </source>
</evidence>
<sequence length="73" mass="8203">MKKILLISVVFVASSMVFAESNCSNPNLNDFKKHLCLGKMYEKQDEKLKEEIKQPTNKITVKAKYSSGGNGSY</sequence>
<keyword evidence="1" id="KW-0732">Signal</keyword>
<evidence type="ECO:0008006" key="3">
    <source>
        <dbReference type="Google" id="ProtNLM"/>
    </source>
</evidence>
<reference evidence="2" key="1">
    <citation type="submission" date="2015-11" db="EMBL/GenBank/DDBJ databases">
        <authorList>
            <person name="Zhang Y."/>
            <person name="Guo Z."/>
        </authorList>
    </citation>
    <scope>NUCLEOTIDE SEQUENCE</scope>
    <source>
        <strain evidence="2">BN30871</strain>
    </source>
</reference>
<organism evidence="2">
    <name type="scientific">Sulfurovum sp. enrichment culture clone C5</name>
    <dbReference type="NCBI Taxonomy" id="497650"/>
    <lineage>
        <taxon>Bacteria</taxon>
        <taxon>Pseudomonadati</taxon>
        <taxon>Campylobacterota</taxon>
        <taxon>Epsilonproteobacteria</taxon>
        <taxon>Campylobacterales</taxon>
        <taxon>Sulfurovaceae</taxon>
        <taxon>Sulfurovum</taxon>
        <taxon>environmental samples</taxon>
    </lineage>
</organism>